<keyword evidence="6" id="KW-1185">Reference proteome</keyword>
<reference evidence="5 6" key="1">
    <citation type="submission" date="2019-03" db="EMBL/GenBank/DDBJ databases">
        <title>Sequencing 23 genomes of Wallemia ichthyophaga.</title>
        <authorList>
            <person name="Gostincar C."/>
        </authorList>
    </citation>
    <scope>NUCLEOTIDE SEQUENCE [LARGE SCALE GENOMIC DNA]</scope>
    <source>
        <strain evidence="5 6">EXF-5753</strain>
    </source>
</reference>
<dbReference type="InterPro" id="IPR020472">
    <property type="entry name" value="WD40_PAC1"/>
</dbReference>
<feature type="repeat" description="WD" evidence="3">
    <location>
        <begin position="134"/>
        <end position="175"/>
    </location>
</feature>
<evidence type="ECO:0000259" key="4">
    <source>
        <dbReference type="Pfam" id="PF25175"/>
    </source>
</evidence>
<dbReference type="PRINTS" id="PR00320">
    <property type="entry name" value="GPROTEINBRPT"/>
</dbReference>
<dbReference type="OrthoDB" id="674604at2759"/>
<comment type="caution">
    <text evidence="5">The sequence shown here is derived from an EMBL/GenBank/DDBJ whole genome shotgun (WGS) entry which is preliminary data.</text>
</comment>
<feature type="repeat" description="WD" evidence="3">
    <location>
        <begin position="8"/>
        <end position="49"/>
    </location>
</feature>
<dbReference type="InterPro" id="IPR001680">
    <property type="entry name" value="WD40_rpt"/>
</dbReference>
<dbReference type="PANTHER" id="PTHR19848">
    <property type="entry name" value="WD40 REPEAT PROTEIN"/>
    <property type="match status" value="1"/>
</dbReference>
<proteinExistence type="predicted"/>
<feature type="domain" description="WDR5-like beta-propeller" evidence="4">
    <location>
        <begin position="7"/>
        <end position="293"/>
    </location>
</feature>
<dbReference type="SUPFAM" id="SSF50978">
    <property type="entry name" value="WD40 repeat-like"/>
    <property type="match status" value="1"/>
</dbReference>
<dbReference type="GO" id="GO:0035097">
    <property type="term" value="C:histone methyltransferase complex"/>
    <property type="evidence" value="ECO:0007669"/>
    <property type="project" value="UniProtKB-ARBA"/>
</dbReference>
<evidence type="ECO:0000256" key="2">
    <source>
        <dbReference type="ARBA" id="ARBA00022737"/>
    </source>
</evidence>
<dbReference type="InterPro" id="IPR019775">
    <property type="entry name" value="WD40_repeat_CS"/>
</dbReference>
<feature type="repeat" description="WD" evidence="3">
    <location>
        <begin position="220"/>
        <end position="265"/>
    </location>
</feature>
<sequence length="343" mass="38633">MYKLKNTLAGHKRSVTRARFSNSGKYLASAGADKTVKVWEIENGYLADTFEEHEDGVNDVCWSADDNYLASASDDRSIILWSIESGTAMKVLKGHTNYVFCASYNPQCNLLASGSFDETVRIWDVLRGKCLKTISAHSDPVTSIDFSSDSSYIASCSMDGLIRIWDVWTGQCLKTLVDESNKQATFLRFSPNSQYLLSASLDHMVKLWDYANKERPIRTYTGHDNSIYAQSLDFGYYDGKRAVLAGSEDGKIFVWDLQTKEVLHSFTAHKDAVINVQSHSRLPLICSCSLEKEWVCSTKQTYILTFTSLTIKIWEHVPADTPMIEDTQPTHDTIVQSEPMHNV</sequence>
<dbReference type="InterPro" id="IPR015943">
    <property type="entry name" value="WD40/YVTN_repeat-like_dom_sf"/>
</dbReference>
<dbReference type="PROSITE" id="PS50082">
    <property type="entry name" value="WD_REPEATS_2"/>
    <property type="match status" value="6"/>
</dbReference>
<name>A0A4T0FJ26_9BASI</name>
<feature type="repeat" description="WD" evidence="3">
    <location>
        <begin position="50"/>
        <end position="91"/>
    </location>
</feature>
<dbReference type="FunFam" id="2.130.10.10:FF:000228">
    <property type="entry name" value="COMPASS-like H3K4 histone methylase component WDR5A"/>
    <property type="match status" value="1"/>
</dbReference>
<dbReference type="SMART" id="SM00320">
    <property type="entry name" value="WD40"/>
    <property type="match status" value="7"/>
</dbReference>
<protein>
    <recommendedName>
        <fullName evidence="4">WDR5-like beta-propeller domain-containing protein</fullName>
    </recommendedName>
</protein>
<dbReference type="Proteomes" id="UP000310189">
    <property type="component" value="Unassembled WGS sequence"/>
</dbReference>
<keyword evidence="1 3" id="KW-0853">WD repeat</keyword>
<dbReference type="PROSITE" id="PS00678">
    <property type="entry name" value="WD_REPEATS_1"/>
    <property type="match status" value="4"/>
</dbReference>
<dbReference type="EMBL" id="SPNW01000057">
    <property type="protein sequence ID" value="TIA87364.1"/>
    <property type="molecule type" value="Genomic_DNA"/>
</dbReference>
<evidence type="ECO:0000313" key="5">
    <source>
        <dbReference type="EMBL" id="TIA87364.1"/>
    </source>
</evidence>
<feature type="repeat" description="WD" evidence="3">
    <location>
        <begin position="92"/>
        <end position="133"/>
    </location>
</feature>
<dbReference type="Gene3D" id="2.130.10.10">
    <property type="entry name" value="YVTN repeat-like/Quinoprotein amine dehydrogenase"/>
    <property type="match status" value="1"/>
</dbReference>
<evidence type="ECO:0000256" key="1">
    <source>
        <dbReference type="ARBA" id="ARBA00022574"/>
    </source>
</evidence>
<feature type="repeat" description="WD" evidence="3">
    <location>
        <begin position="177"/>
        <end position="218"/>
    </location>
</feature>
<keyword evidence="2" id="KW-0677">Repeat</keyword>
<evidence type="ECO:0000256" key="3">
    <source>
        <dbReference type="PROSITE-ProRule" id="PRU00221"/>
    </source>
</evidence>
<dbReference type="InterPro" id="IPR059122">
    <property type="entry name" value="Beta-prop_WDR5-like"/>
</dbReference>
<dbReference type="CDD" id="cd00200">
    <property type="entry name" value="WD40"/>
    <property type="match status" value="1"/>
</dbReference>
<gene>
    <name evidence="5" type="ORF">E3P99_03208</name>
</gene>
<dbReference type="PROSITE" id="PS50294">
    <property type="entry name" value="WD_REPEATS_REGION"/>
    <property type="match status" value="5"/>
</dbReference>
<organism evidence="5 6">
    <name type="scientific">Wallemia hederae</name>
    <dbReference type="NCBI Taxonomy" id="1540922"/>
    <lineage>
        <taxon>Eukaryota</taxon>
        <taxon>Fungi</taxon>
        <taxon>Dikarya</taxon>
        <taxon>Basidiomycota</taxon>
        <taxon>Wallemiomycotina</taxon>
        <taxon>Wallemiomycetes</taxon>
        <taxon>Wallemiales</taxon>
        <taxon>Wallemiaceae</taxon>
        <taxon>Wallemia</taxon>
    </lineage>
</organism>
<dbReference type="InterPro" id="IPR036322">
    <property type="entry name" value="WD40_repeat_dom_sf"/>
</dbReference>
<dbReference type="PANTHER" id="PTHR19848:SF8">
    <property type="entry name" value="F-BOX AND WD REPEAT DOMAIN CONTAINING 7"/>
    <property type="match status" value="1"/>
</dbReference>
<dbReference type="AlphaFoldDB" id="A0A4T0FJ26"/>
<accession>A0A4T0FJ26</accession>
<evidence type="ECO:0000313" key="6">
    <source>
        <dbReference type="Proteomes" id="UP000310189"/>
    </source>
</evidence>
<dbReference type="Pfam" id="PF25175">
    <property type="entry name" value="Beta-prop_WDR5"/>
    <property type="match status" value="1"/>
</dbReference>